<name>A0A0P6VRR2_9HYPH</name>
<dbReference type="InterPro" id="IPR009964">
    <property type="entry name" value="DUF1491"/>
</dbReference>
<dbReference type="RefSeq" id="WP_054360666.1">
    <property type="nucleotide sequence ID" value="NZ_LJYW01000001.1"/>
</dbReference>
<gene>
    <name evidence="1" type="ORF">ABB55_21630</name>
</gene>
<protein>
    <recommendedName>
        <fullName evidence="3">DUF1491 family protein</fullName>
    </recommendedName>
</protein>
<dbReference type="Pfam" id="PF07372">
    <property type="entry name" value="DUF1491"/>
    <property type="match status" value="1"/>
</dbReference>
<dbReference type="Gene3D" id="3.40.1530.20">
    <property type="entry name" value="Protein of unknown function (DUF1491)"/>
    <property type="match status" value="1"/>
</dbReference>
<proteinExistence type="predicted"/>
<dbReference type="Proteomes" id="UP000048984">
    <property type="component" value="Unassembled WGS sequence"/>
</dbReference>
<comment type="caution">
    <text evidence="1">The sequence shown here is derived from an EMBL/GenBank/DDBJ whole genome shotgun (WGS) entry which is preliminary data.</text>
</comment>
<evidence type="ECO:0000313" key="1">
    <source>
        <dbReference type="EMBL" id="KPL54499.1"/>
    </source>
</evidence>
<reference evidence="1 2" key="1">
    <citation type="submission" date="2015-09" db="EMBL/GenBank/DDBJ databases">
        <authorList>
            <person name="Jackson K.R."/>
            <person name="Lunt B.L."/>
            <person name="Fisher J.N.B."/>
            <person name="Gardner A.V."/>
            <person name="Bailey M.E."/>
            <person name="Deus L.M."/>
            <person name="Earl A.S."/>
            <person name="Gibby P.D."/>
            <person name="Hartmann K.A."/>
            <person name="Liu J.E."/>
            <person name="Manci A.M."/>
            <person name="Nielsen D.A."/>
            <person name="Solomon M.B."/>
            <person name="Breakwell D.P."/>
            <person name="Burnett S.H."/>
            <person name="Grose J.H."/>
        </authorList>
    </citation>
    <scope>NUCLEOTIDE SEQUENCE [LARGE SCALE GENOMIC DNA]</scope>
    <source>
        <strain evidence="1 2">16</strain>
    </source>
</reference>
<reference evidence="1 2" key="2">
    <citation type="submission" date="2015-10" db="EMBL/GenBank/DDBJ databases">
        <title>Draft Genome Sequence of Prosthecomicrobium hirschii ATCC 27832.</title>
        <authorList>
            <person name="Daniel J."/>
            <person name="Givan S.A."/>
            <person name="Brun Y.V."/>
            <person name="Brown P.J."/>
        </authorList>
    </citation>
    <scope>NUCLEOTIDE SEQUENCE [LARGE SCALE GENOMIC DNA]</scope>
    <source>
        <strain evidence="1 2">16</strain>
    </source>
</reference>
<evidence type="ECO:0008006" key="3">
    <source>
        <dbReference type="Google" id="ProtNLM"/>
    </source>
</evidence>
<accession>A0A0P6VRR2</accession>
<dbReference type="EMBL" id="LJYW01000001">
    <property type="protein sequence ID" value="KPL54499.1"/>
    <property type="molecule type" value="Genomic_DNA"/>
</dbReference>
<sequence length="126" mass="14244">MIRLKSAIWVAAHIRRLAAEGITAMVARSGSEEAGAIFVKVWRRDGTADLYGPAPQSAFEEDGPGPDRLFERLAERVPERDVEARLASERRFDPDCWVIEIEDADGRHRLDLVKPDNPADAFFRKR</sequence>
<keyword evidence="2" id="KW-1185">Reference proteome</keyword>
<dbReference type="STRING" id="665126.ABB55_21630"/>
<evidence type="ECO:0000313" key="2">
    <source>
        <dbReference type="Proteomes" id="UP000048984"/>
    </source>
</evidence>
<organism evidence="1 2">
    <name type="scientific">Prosthecodimorpha hirschii</name>
    <dbReference type="NCBI Taxonomy" id="665126"/>
    <lineage>
        <taxon>Bacteria</taxon>
        <taxon>Pseudomonadati</taxon>
        <taxon>Pseudomonadota</taxon>
        <taxon>Alphaproteobacteria</taxon>
        <taxon>Hyphomicrobiales</taxon>
        <taxon>Ancalomicrobiaceae</taxon>
        <taxon>Prosthecodimorpha</taxon>
    </lineage>
</organism>
<dbReference type="AlphaFoldDB" id="A0A0P6VRR2"/>